<dbReference type="HOGENOM" id="CLU_037423_3_0_6"/>
<feature type="binding site" evidence="4">
    <location>
        <position position="225"/>
    </location>
    <ligand>
        <name>a divalent metal cation</name>
        <dbReference type="ChEBI" id="CHEBI:60240"/>
        <label>1</label>
    </ligand>
</feature>
<evidence type="ECO:0000256" key="4">
    <source>
        <dbReference type="PIRSR" id="PIRSR602678-1"/>
    </source>
</evidence>
<evidence type="ECO:0000313" key="5">
    <source>
        <dbReference type="EMBL" id="ABC31975.1"/>
    </source>
</evidence>
<keyword evidence="6" id="KW-1185">Reference proteome</keyword>
<name>Q2SBJ9_HAHCH</name>
<dbReference type="Gene3D" id="3.40.1390.30">
    <property type="entry name" value="NIF3 (NGG1p interacting factor 3)-like"/>
    <property type="match status" value="2"/>
</dbReference>
<dbReference type="SUPFAM" id="SSF102705">
    <property type="entry name" value="NIF3 (NGG1p interacting factor 3)-like"/>
    <property type="match status" value="1"/>
</dbReference>
<dbReference type="InterPro" id="IPR002678">
    <property type="entry name" value="DUF34/NIF3"/>
</dbReference>
<dbReference type="NCBIfam" id="TIGR00486">
    <property type="entry name" value="YbgI_SA1388"/>
    <property type="match status" value="1"/>
</dbReference>
<dbReference type="InterPro" id="IPR036069">
    <property type="entry name" value="DUF34/NIF3_sf"/>
</dbReference>
<comment type="similarity">
    <text evidence="1">Belongs to the GTP cyclohydrolase I type 2/NIF3 family.</text>
</comment>
<protein>
    <recommendedName>
        <fullName evidence="2">GTP cyclohydrolase 1 type 2 homolog</fullName>
    </recommendedName>
</protein>
<dbReference type="eggNOG" id="COG0327">
    <property type="taxonomic scope" value="Bacteria"/>
</dbReference>
<dbReference type="GO" id="GO:0046872">
    <property type="term" value="F:metal ion binding"/>
    <property type="evidence" value="ECO:0007669"/>
    <property type="project" value="UniProtKB-KW"/>
</dbReference>
<evidence type="ECO:0000256" key="2">
    <source>
        <dbReference type="ARBA" id="ARBA00022112"/>
    </source>
</evidence>
<feature type="binding site" evidence="4">
    <location>
        <position position="64"/>
    </location>
    <ligand>
        <name>a divalent metal cation</name>
        <dbReference type="ChEBI" id="CHEBI:60240"/>
        <label>2</label>
    </ligand>
</feature>
<proteinExistence type="inferred from homology"/>
<dbReference type="PANTHER" id="PTHR13799">
    <property type="entry name" value="NGG1 INTERACTING FACTOR 3"/>
    <property type="match status" value="1"/>
</dbReference>
<feature type="binding site" evidence="4">
    <location>
        <position position="221"/>
    </location>
    <ligand>
        <name>a divalent metal cation</name>
        <dbReference type="ChEBI" id="CHEBI:60240"/>
        <label>1</label>
    </ligand>
</feature>
<reference evidence="5 6" key="1">
    <citation type="journal article" date="2005" name="Nucleic Acids Res.">
        <title>Genomic blueprint of Hahella chejuensis, a marine microbe producing an algicidal agent.</title>
        <authorList>
            <person name="Jeong H."/>
            <person name="Yim J.H."/>
            <person name="Lee C."/>
            <person name="Choi S.-H."/>
            <person name="Park Y.K."/>
            <person name="Yoon S.H."/>
            <person name="Hur C.-G."/>
            <person name="Kang H.-Y."/>
            <person name="Kim D."/>
            <person name="Lee H.H."/>
            <person name="Park K.H."/>
            <person name="Park S.-H."/>
            <person name="Park H.-S."/>
            <person name="Lee H.K."/>
            <person name="Oh T.K."/>
            <person name="Kim J.F."/>
        </authorList>
    </citation>
    <scope>NUCLEOTIDE SEQUENCE [LARGE SCALE GENOMIC DNA]</scope>
    <source>
        <strain evidence="5 6">KCTC 2396</strain>
    </source>
</reference>
<dbReference type="KEGG" id="hch:HCH_05302"/>
<dbReference type="EMBL" id="CP000155">
    <property type="protein sequence ID" value="ABC31975.1"/>
    <property type="molecule type" value="Genomic_DNA"/>
</dbReference>
<dbReference type="Proteomes" id="UP000000238">
    <property type="component" value="Chromosome"/>
</dbReference>
<sequence>MTDISTIMTLLNSWLQPDRIRDYCPNGLQVEGRKNVRKILCGVTASEQLLDAAIEQGADAVLVHHGYFWKGESAAIVGMKRRRIAKLLQHEISLIAYHLPLDIHPDYGNNAALAAHLGFTVEGRVKAGDVEGLLWRGALPQPMLVSDLAEHIGNRLQRAPMVICDDPGQVVSTVAWCTGGAQGFIDQAVSLGVDVYLSGEISEQTVHSAREQGIVYVAAGHHATERYGVQALGKALAENVDVEISYFDGDNPV</sequence>
<dbReference type="OrthoDB" id="9800881at2"/>
<feature type="binding site" evidence="4">
    <location>
        <position position="102"/>
    </location>
    <ligand>
        <name>a divalent metal cation</name>
        <dbReference type="ChEBI" id="CHEBI:60240"/>
        <label>1</label>
    </ligand>
</feature>
<feature type="binding site" evidence="4">
    <location>
        <position position="65"/>
    </location>
    <ligand>
        <name>a divalent metal cation</name>
        <dbReference type="ChEBI" id="CHEBI:60240"/>
        <label>1</label>
    </ligand>
</feature>
<dbReference type="AlphaFoldDB" id="Q2SBJ9"/>
<dbReference type="PANTHER" id="PTHR13799:SF14">
    <property type="entry name" value="GTP CYCLOHYDROLASE 1 TYPE 2 HOMOLOG"/>
    <property type="match status" value="1"/>
</dbReference>
<evidence type="ECO:0000256" key="3">
    <source>
        <dbReference type="ARBA" id="ARBA00022723"/>
    </source>
</evidence>
<dbReference type="FunFam" id="3.40.1390.30:FF:000002">
    <property type="entry name" value="Nif3-like dinuclear metal center protein"/>
    <property type="match status" value="1"/>
</dbReference>
<evidence type="ECO:0000313" key="6">
    <source>
        <dbReference type="Proteomes" id="UP000000238"/>
    </source>
</evidence>
<gene>
    <name evidence="5" type="ordered locus">HCH_05302</name>
</gene>
<evidence type="ECO:0000256" key="1">
    <source>
        <dbReference type="ARBA" id="ARBA00006964"/>
    </source>
</evidence>
<dbReference type="RefSeq" id="WP_011399039.1">
    <property type="nucleotide sequence ID" value="NC_007645.1"/>
</dbReference>
<dbReference type="GO" id="GO:0005737">
    <property type="term" value="C:cytoplasm"/>
    <property type="evidence" value="ECO:0007669"/>
    <property type="project" value="TreeGrafter"/>
</dbReference>
<organism evidence="5 6">
    <name type="scientific">Hahella chejuensis (strain KCTC 2396)</name>
    <dbReference type="NCBI Taxonomy" id="349521"/>
    <lineage>
        <taxon>Bacteria</taxon>
        <taxon>Pseudomonadati</taxon>
        <taxon>Pseudomonadota</taxon>
        <taxon>Gammaproteobacteria</taxon>
        <taxon>Oceanospirillales</taxon>
        <taxon>Hahellaceae</taxon>
        <taxon>Hahella</taxon>
    </lineage>
</organism>
<keyword evidence="3 4" id="KW-0479">Metal-binding</keyword>
<dbReference type="Pfam" id="PF01784">
    <property type="entry name" value="DUF34_NIF3"/>
    <property type="match status" value="1"/>
</dbReference>
<accession>Q2SBJ9</accession>
<dbReference type="STRING" id="349521.HCH_05302"/>